<dbReference type="Gene3D" id="3.50.50.60">
    <property type="entry name" value="FAD/NAD(P)-binding domain"/>
    <property type="match status" value="1"/>
</dbReference>
<feature type="domain" description="FAD-binding" evidence="1">
    <location>
        <begin position="6"/>
        <end position="169"/>
    </location>
</feature>
<dbReference type="InterPro" id="IPR036188">
    <property type="entry name" value="FAD/NAD-bd_sf"/>
</dbReference>
<proteinExistence type="predicted"/>
<dbReference type="GO" id="GO:0071949">
    <property type="term" value="F:FAD binding"/>
    <property type="evidence" value="ECO:0007669"/>
    <property type="project" value="InterPro"/>
</dbReference>
<dbReference type="Proteomes" id="UP000886124">
    <property type="component" value="Unassembled WGS sequence"/>
</dbReference>
<organism evidence="2">
    <name type="scientific">Caldithrix abyssi</name>
    <dbReference type="NCBI Taxonomy" id="187145"/>
    <lineage>
        <taxon>Bacteria</taxon>
        <taxon>Pseudomonadati</taxon>
        <taxon>Calditrichota</taxon>
        <taxon>Calditrichia</taxon>
        <taxon>Calditrichales</taxon>
        <taxon>Calditrichaceae</taxon>
        <taxon>Caldithrix</taxon>
    </lineage>
</organism>
<dbReference type="PRINTS" id="PR00420">
    <property type="entry name" value="RNGMNOXGNASE"/>
</dbReference>
<name>A0A7V5PM99_CALAY</name>
<sequence length="405" mass="44709">MDKIFQAAVIGAGPAGASATLYLARQGVRVALIDQAIFPRDKACGDGIPFKTVRLLEELGISRDALFANGKQISRMQLFGPRGTLLEFTDQTGAGGKNGCIPRKHFDNLLFEKAAQSCTGLFQGHRLIDLQKRSDHYDLIVKDKNSGRKVTVQARLIIGADGGNSRVARLTNLLPRDAAHHFDGLRGYYLGENFGDAIRIFYDPRVLPGYVWIFPVADNMANVGIMTRRKKEKQPGWLQDLFYEVLNTNSLLRPFLQSAQPVGPLRGAPMPLGTLKGSRTGDGVMLIGDAAGFIHPVTGGGIYWAILSAKKAAQVAAQALSRNDVSQASLREYERWWRRTIQPGFKYSARLLGLLSDQKNAGRIFPLAAKYQPVANLFGALYGKQLPRLVWLNPFFWKAVLLSRQ</sequence>
<accession>A0A7V5PM99</accession>
<dbReference type="NCBIfam" id="TIGR02032">
    <property type="entry name" value="GG-red-SF"/>
    <property type="match status" value="1"/>
</dbReference>
<evidence type="ECO:0000259" key="1">
    <source>
        <dbReference type="Pfam" id="PF01494"/>
    </source>
</evidence>
<protein>
    <submittedName>
        <fullName evidence="2">Geranylgeranyl reductase family protein</fullName>
    </submittedName>
</protein>
<dbReference type="PANTHER" id="PTHR42685:SF22">
    <property type="entry name" value="CONDITIONED MEDIUM FACTOR RECEPTOR 1"/>
    <property type="match status" value="1"/>
</dbReference>
<dbReference type="GO" id="GO:0016628">
    <property type="term" value="F:oxidoreductase activity, acting on the CH-CH group of donors, NAD or NADP as acceptor"/>
    <property type="evidence" value="ECO:0007669"/>
    <property type="project" value="InterPro"/>
</dbReference>
<dbReference type="InterPro" id="IPR002938">
    <property type="entry name" value="FAD-bd"/>
</dbReference>
<comment type="caution">
    <text evidence="2">The sequence shown here is derived from an EMBL/GenBank/DDBJ whole genome shotgun (WGS) entry which is preliminary data.</text>
</comment>
<dbReference type="AlphaFoldDB" id="A0A7V5PM99"/>
<dbReference type="InterPro" id="IPR011777">
    <property type="entry name" value="Geranylgeranyl_Rdtase_fam"/>
</dbReference>
<dbReference type="Pfam" id="PF01494">
    <property type="entry name" value="FAD_binding_3"/>
    <property type="match status" value="1"/>
</dbReference>
<dbReference type="PANTHER" id="PTHR42685">
    <property type="entry name" value="GERANYLGERANYL DIPHOSPHATE REDUCTASE"/>
    <property type="match status" value="1"/>
</dbReference>
<dbReference type="EMBL" id="DROD01000049">
    <property type="protein sequence ID" value="HHJ51694.1"/>
    <property type="molecule type" value="Genomic_DNA"/>
</dbReference>
<reference evidence="2" key="1">
    <citation type="journal article" date="2020" name="mSystems">
        <title>Genome- and Community-Level Interaction Insights into Carbon Utilization and Element Cycling Functions of Hydrothermarchaeota in Hydrothermal Sediment.</title>
        <authorList>
            <person name="Zhou Z."/>
            <person name="Liu Y."/>
            <person name="Xu W."/>
            <person name="Pan J."/>
            <person name="Luo Z.H."/>
            <person name="Li M."/>
        </authorList>
    </citation>
    <scope>NUCLEOTIDE SEQUENCE [LARGE SCALE GENOMIC DNA]</scope>
    <source>
        <strain evidence="2">HyVt-527</strain>
    </source>
</reference>
<gene>
    <name evidence="2" type="ORF">ENJ89_00740</name>
</gene>
<evidence type="ECO:0000313" key="2">
    <source>
        <dbReference type="EMBL" id="HHJ51694.1"/>
    </source>
</evidence>
<dbReference type="InterPro" id="IPR050407">
    <property type="entry name" value="Geranylgeranyl_reductase"/>
</dbReference>
<dbReference type="SUPFAM" id="SSF51905">
    <property type="entry name" value="FAD/NAD(P)-binding domain"/>
    <property type="match status" value="1"/>
</dbReference>